<evidence type="ECO:0000313" key="3">
    <source>
        <dbReference type="Proteomes" id="UP000092574"/>
    </source>
</evidence>
<name>A0A1C7IGL2_9FIRM</name>
<reference evidence="2" key="1">
    <citation type="submission" date="2017-04" db="EMBL/GenBank/DDBJ databases">
        <title>Complete Genome Sequences of Twelve Strains of a Stable Defined Moderately Diverse Mouse Microbiota 2 (sDMDMm2).</title>
        <authorList>
            <person name="Uchimura Y."/>
            <person name="Wyss M."/>
            <person name="Brugiroux S."/>
            <person name="Limenitakis J.P."/>
            <person name="Stecher B."/>
            <person name="McCoy K.D."/>
            <person name="Macpherson A.J."/>
        </authorList>
    </citation>
    <scope>NUCLEOTIDE SEQUENCE</scope>
    <source>
        <strain evidence="2">YL58</strain>
    </source>
</reference>
<accession>A0A1C7IGL2</accession>
<dbReference type="RefSeq" id="WP_065543693.1">
    <property type="nucleotide sequence ID" value="NZ_CP015405.2"/>
</dbReference>
<dbReference type="OrthoDB" id="9804799at2"/>
<feature type="signal peptide" evidence="1">
    <location>
        <begin position="1"/>
        <end position="29"/>
    </location>
</feature>
<proteinExistence type="predicted"/>
<dbReference type="AlphaFoldDB" id="A0A1C7IGL2"/>
<sequence length="213" mass="23316">MKNKKIWAVGLCGAICLSVAGFTYVSALASDTPKVSTSETENTSGVDILYQDTDGGQISTDGKSWIAEVDYEKNNAAPDVQWWTADEYEAWMNEQKKEMESLIGTGDGWYDGQGVFHEFTKESVDAMMTSYKETLESIKNGVLYSKDSGDGDTYSMIPPTDDVVSDYSVDITTDNGQKVHIGNYSTVEELNKAISDAVKTGQLTQEEADAAFK</sequence>
<evidence type="ECO:0000313" key="2">
    <source>
        <dbReference type="EMBL" id="ANU77579.1"/>
    </source>
</evidence>
<protein>
    <submittedName>
        <fullName evidence="2">Uncharacterized protein</fullName>
    </submittedName>
</protein>
<evidence type="ECO:0000256" key="1">
    <source>
        <dbReference type="SAM" id="SignalP"/>
    </source>
</evidence>
<dbReference type="EMBL" id="CP015405">
    <property type="protein sequence ID" value="ANU77579.1"/>
    <property type="molecule type" value="Genomic_DNA"/>
</dbReference>
<dbReference type="KEGG" id="byl:A4V09_18595"/>
<dbReference type="STRING" id="1796616.A4V09_18595"/>
<gene>
    <name evidence="2" type="ORF">A4V09_18595</name>
</gene>
<organism evidence="2 3">
    <name type="scientific">Blautia pseudococcoides</name>
    <dbReference type="NCBI Taxonomy" id="1796616"/>
    <lineage>
        <taxon>Bacteria</taxon>
        <taxon>Bacillati</taxon>
        <taxon>Bacillota</taxon>
        <taxon>Clostridia</taxon>
        <taxon>Lachnospirales</taxon>
        <taxon>Lachnospiraceae</taxon>
        <taxon>Blautia</taxon>
    </lineage>
</organism>
<keyword evidence="1" id="KW-0732">Signal</keyword>
<feature type="chain" id="PRO_5008887982" evidence="1">
    <location>
        <begin position="30"/>
        <end position="213"/>
    </location>
</feature>
<keyword evidence="3" id="KW-1185">Reference proteome</keyword>
<dbReference type="Proteomes" id="UP000092574">
    <property type="component" value="Chromosome"/>
</dbReference>